<evidence type="ECO:0000256" key="9">
    <source>
        <dbReference type="SAM" id="MobiDB-lite"/>
    </source>
</evidence>
<name>A0A2J0Q6U9_9BACT</name>
<dbReference type="HAMAP" id="MF_00252">
    <property type="entry name" value="Lys_tRNA_synth_class2"/>
    <property type="match status" value="1"/>
</dbReference>
<keyword evidence="7" id="KW-0963">Cytoplasm</keyword>
<dbReference type="PANTHER" id="PTHR42918">
    <property type="entry name" value="LYSYL-TRNA SYNTHETASE"/>
    <property type="match status" value="1"/>
</dbReference>
<dbReference type="Proteomes" id="UP000228496">
    <property type="component" value="Unassembled WGS sequence"/>
</dbReference>
<dbReference type="EMBL" id="PCXQ01000005">
    <property type="protein sequence ID" value="PJE50683.1"/>
    <property type="molecule type" value="Genomic_DNA"/>
</dbReference>
<dbReference type="InterPro" id="IPR002313">
    <property type="entry name" value="Lys-tRNA-ligase_II"/>
</dbReference>
<dbReference type="Pfam" id="PF00152">
    <property type="entry name" value="tRNA-synt_2"/>
    <property type="match status" value="1"/>
</dbReference>
<dbReference type="CDD" id="cd04322">
    <property type="entry name" value="LysRS_N"/>
    <property type="match status" value="1"/>
</dbReference>
<dbReference type="InterPro" id="IPR004364">
    <property type="entry name" value="Aa-tRNA-synt_II"/>
</dbReference>
<dbReference type="SUPFAM" id="SSF50249">
    <property type="entry name" value="Nucleic acid-binding proteins"/>
    <property type="match status" value="1"/>
</dbReference>
<feature type="compositionally biased region" description="Basic and acidic residues" evidence="9">
    <location>
        <begin position="416"/>
        <end position="435"/>
    </location>
</feature>
<dbReference type="Pfam" id="PF01336">
    <property type="entry name" value="tRNA_anti-codon"/>
    <property type="match status" value="1"/>
</dbReference>
<keyword evidence="4 7" id="KW-0067">ATP-binding</keyword>
<feature type="region of interest" description="Disordered" evidence="9">
    <location>
        <begin position="411"/>
        <end position="435"/>
    </location>
</feature>
<evidence type="ECO:0000256" key="6">
    <source>
        <dbReference type="ARBA" id="ARBA00048573"/>
    </source>
</evidence>
<dbReference type="Gene3D" id="3.30.930.10">
    <property type="entry name" value="Bira Bifunctional Protein, Domain 2"/>
    <property type="match status" value="1"/>
</dbReference>
<evidence type="ECO:0000256" key="2">
    <source>
        <dbReference type="ARBA" id="ARBA00022723"/>
    </source>
</evidence>
<dbReference type="GO" id="GO:0005524">
    <property type="term" value="F:ATP binding"/>
    <property type="evidence" value="ECO:0007669"/>
    <property type="project" value="UniProtKB-UniRule"/>
</dbReference>
<evidence type="ECO:0000313" key="11">
    <source>
        <dbReference type="EMBL" id="PJE50683.1"/>
    </source>
</evidence>
<dbReference type="GO" id="GO:0004824">
    <property type="term" value="F:lysine-tRNA ligase activity"/>
    <property type="evidence" value="ECO:0007669"/>
    <property type="project" value="UniProtKB-UniRule"/>
</dbReference>
<comment type="caution">
    <text evidence="7">Lacks conserved residue(s) required for the propagation of feature annotation.</text>
</comment>
<protein>
    <recommendedName>
        <fullName evidence="7">Lysine--tRNA ligase</fullName>
        <ecNumber evidence="7">6.1.1.6</ecNumber>
    </recommendedName>
    <alternativeName>
        <fullName evidence="7">Lysyl-tRNA synthetase</fullName>
        <shortName evidence="7">LysRS</shortName>
    </alternativeName>
</protein>
<dbReference type="AlphaFoldDB" id="A0A2J0Q6U9"/>
<comment type="similarity">
    <text evidence="7">Belongs to the class-II aminoacyl-tRNA synthetase family.</text>
</comment>
<dbReference type="GO" id="GO:0006430">
    <property type="term" value="P:lysyl-tRNA aminoacylation"/>
    <property type="evidence" value="ECO:0007669"/>
    <property type="project" value="UniProtKB-UniRule"/>
</dbReference>
<sequence>MALDELRQVKLDKLNKVRDNGIDPYPSSSLRTHMAAEALEGFTELEKSGEKIIIAGRVMTKREHGGSVFLDVVDNSGKLQAYIKKDNLGEEDFTFFVNTVDVGDFIESEGVVFRTKKGEETLEVSKYRLLAKSLLPLPEKWHGLQDIEERYRKRYLDFVFNKDAKDKIIGRSMVTQHIRQYLIANKFLEVDTPVLQTLYGGANAKPFKTKLAILDLDLYLRIAPELFLKRMLVGGFERVFEIGRVFRNEGFDREHNPEFTMLEFYAAYWDYEKMMEFTEGMLVHIVKEMFGKDRVQYQEKEIEFKTPFKRVTFNDLFNEYANLDYDSSTQEELAEKAKELGIEINKAMTKGNIADEIYKKVARPNILNPTYIIDHPLEISPLSKKIPDDPKHVARFQLVVGGMEVTNGFSELNDPQDQRERFEAQEKNAKEGNEEAHRIDEDYIEAMEYGMPPAAGIGIGIDRLSALLTDSHSIREVIAFPLMKPRS</sequence>
<dbReference type="GO" id="GO:0005829">
    <property type="term" value="C:cytosol"/>
    <property type="evidence" value="ECO:0007669"/>
    <property type="project" value="TreeGrafter"/>
</dbReference>
<proteinExistence type="inferred from homology"/>
<gene>
    <name evidence="7 11" type="primary">lysS</name>
    <name evidence="11" type="ORF">COV29_03035</name>
</gene>
<feature type="domain" description="Aminoacyl-transfer RNA synthetases class-II family profile" evidence="10">
    <location>
        <begin position="171"/>
        <end position="485"/>
    </location>
</feature>
<accession>A0A2J0Q6U9</accession>
<comment type="subcellular location">
    <subcellularLocation>
        <location evidence="7">Cytoplasm</location>
    </subcellularLocation>
</comment>
<dbReference type="GO" id="GO:0000049">
    <property type="term" value="F:tRNA binding"/>
    <property type="evidence" value="ECO:0007669"/>
    <property type="project" value="TreeGrafter"/>
</dbReference>
<evidence type="ECO:0000313" key="12">
    <source>
        <dbReference type="Proteomes" id="UP000228496"/>
    </source>
</evidence>
<keyword evidence="1 7" id="KW-0436">Ligase</keyword>
<dbReference type="InterPro" id="IPR045864">
    <property type="entry name" value="aa-tRNA-synth_II/BPL/LPL"/>
</dbReference>
<evidence type="ECO:0000256" key="3">
    <source>
        <dbReference type="ARBA" id="ARBA00022741"/>
    </source>
</evidence>
<comment type="cofactor">
    <cofactor evidence="7 8">
        <name>Mg(2+)</name>
        <dbReference type="ChEBI" id="CHEBI:18420"/>
    </cofactor>
    <text evidence="7 8">Binds 3 Mg(2+) ions per subunit.</text>
</comment>
<dbReference type="PANTHER" id="PTHR42918:SF15">
    <property type="entry name" value="LYSINE--TRNA LIGASE, CHLOROPLASTIC_MITOCHONDRIAL"/>
    <property type="match status" value="1"/>
</dbReference>
<evidence type="ECO:0000256" key="1">
    <source>
        <dbReference type="ARBA" id="ARBA00022598"/>
    </source>
</evidence>
<dbReference type="InterPro" id="IPR012340">
    <property type="entry name" value="NA-bd_OB-fold"/>
</dbReference>
<evidence type="ECO:0000256" key="8">
    <source>
        <dbReference type="RuleBase" id="RU000336"/>
    </source>
</evidence>
<comment type="subunit">
    <text evidence="7">Homodimer.</text>
</comment>
<dbReference type="Gene3D" id="2.40.50.140">
    <property type="entry name" value="Nucleic acid-binding proteins"/>
    <property type="match status" value="1"/>
</dbReference>
<dbReference type="EC" id="6.1.1.6" evidence="7"/>
<reference evidence="11 12" key="1">
    <citation type="submission" date="2017-09" db="EMBL/GenBank/DDBJ databases">
        <title>Depth-based differentiation of microbial function through sediment-hosted aquifers and enrichment of novel symbionts in the deep terrestrial subsurface.</title>
        <authorList>
            <person name="Probst A.J."/>
            <person name="Ladd B."/>
            <person name="Jarett J.K."/>
            <person name="Geller-Mcgrath D.E."/>
            <person name="Sieber C.M."/>
            <person name="Emerson J.B."/>
            <person name="Anantharaman K."/>
            <person name="Thomas B.C."/>
            <person name="Malmstrom R."/>
            <person name="Stieglmeier M."/>
            <person name="Klingl A."/>
            <person name="Woyke T."/>
            <person name="Ryan C.M."/>
            <person name="Banfield J.F."/>
        </authorList>
    </citation>
    <scope>NUCLEOTIDE SEQUENCE [LARGE SCALE GENOMIC DNA]</scope>
    <source>
        <strain evidence="11">CG10_big_fil_rev_8_21_14_0_10_36_16</strain>
    </source>
</reference>
<dbReference type="GO" id="GO:0000287">
    <property type="term" value="F:magnesium ion binding"/>
    <property type="evidence" value="ECO:0007669"/>
    <property type="project" value="UniProtKB-UniRule"/>
</dbReference>
<feature type="binding site" evidence="7">
    <location>
        <position position="404"/>
    </location>
    <ligand>
        <name>Mg(2+)</name>
        <dbReference type="ChEBI" id="CHEBI:18420"/>
        <label>1</label>
    </ligand>
</feature>
<dbReference type="CDD" id="cd00775">
    <property type="entry name" value="LysRS_core"/>
    <property type="match status" value="1"/>
</dbReference>
<keyword evidence="2 7" id="KW-0479">Metal-binding</keyword>
<keyword evidence="7" id="KW-0648">Protein biosynthesis</keyword>
<dbReference type="InterPro" id="IPR044136">
    <property type="entry name" value="Lys-tRNA-ligase_II_N"/>
</dbReference>
<evidence type="ECO:0000256" key="5">
    <source>
        <dbReference type="ARBA" id="ARBA00023146"/>
    </source>
</evidence>
<evidence type="ECO:0000256" key="7">
    <source>
        <dbReference type="HAMAP-Rule" id="MF_00252"/>
    </source>
</evidence>
<comment type="catalytic activity">
    <reaction evidence="6 7 8">
        <text>tRNA(Lys) + L-lysine + ATP = L-lysyl-tRNA(Lys) + AMP + diphosphate</text>
        <dbReference type="Rhea" id="RHEA:20792"/>
        <dbReference type="Rhea" id="RHEA-COMP:9696"/>
        <dbReference type="Rhea" id="RHEA-COMP:9697"/>
        <dbReference type="ChEBI" id="CHEBI:30616"/>
        <dbReference type="ChEBI" id="CHEBI:32551"/>
        <dbReference type="ChEBI" id="CHEBI:33019"/>
        <dbReference type="ChEBI" id="CHEBI:78442"/>
        <dbReference type="ChEBI" id="CHEBI:78529"/>
        <dbReference type="ChEBI" id="CHEBI:456215"/>
        <dbReference type="EC" id="6.1.1.6"/>
    </reaction>
</comment>
<dbReference type="InterPro" id="IPR006195">
    <property type="entry name" value="aa-tRNA-synth_II"/>
</dbReference>
<dbReference type="NCBIfam" id="NF001756">
    <property type="entry name" value="PRK00484.1"/>
    <property type="match status" value="1"/>
</dbReference>
<dbReference type="PROSITE" id="PS50862">
    <property type="entry name" value="AA_TRNA_LIGASE_II"/>
    <property type="match status" value="1"/>
</dbReference>
<keyword evidence="3 7" id="KW-0547">Nucleotide-binding</keyword>
<dbReference type="InterPro" id="IPR004365">
    <property type="entry name" value="NA-bd_OB_tRNA"/>
</dbReference>
<feature type="binding site" evidence="7">
    <location>
        <position position="404"/>
    </location>
    <ligand>
        <name>Mg(2+)</name>
        <dbReference type="ChEBI" id="CHEBI:18420"/>
        <label>2</label>
    </ligand>
</feature>
<comment type="caution">
    <text evidence="11">The sequence shown here is derived from an EMBL/GenBank/DDBJ whole genome shotgun (WGS) entry which is preliminary data.</text>
</comment>
<keyword evidence="7 8" id="KW-0460">Magnesium</keyword>
<organism evidence="11 12">
    <name type="scientific">Candidatus Yanofskybacteria bacterium CG10_big_fil_rev_8_21_14_0_10_36_16</name>
    <dbReference type="NCBI Taxonomy" id="1975096"/>
    <lineage>
        <taxon>Bacteria</taxon>
        <taxon>Candidatus Yanofskyibacteriota</taxon>
    </lineage>
</organism>
<evidence type="ECO:0000259" key="10">
    <source>
        <dbReference type="PROSITE" id="PS50862"/>
    </source>
</evidence>
<dbReference type="PRINTS" id="PR00982">
    <property type="entry name" value="TRNASYNTHLYS"/>
</dbReference>
<dbReference type="InterPro" id="IPR018149">
    <property type="entry name" value="Lys-tRNA-synth_II_C"/>
</dbReference>
<dbReference type="SUPFAM" id="SSF55681">
    <property type="entry name" value="Class II aaRS and biotin synthetases"/>
    <property type="match status" value="1"/>
</dbReference>
<keyword evidence="5 7" id="KW-0030">Aminoacyl-tRNA synthetase</keyword>
<dbReference type="NCBIfam" id="TIGR00499">
    <property type="entry name" value="lysS_bact"/>
    <property type="match status" value="1"/>
</dbReference>
<evidence type="ECO:0000256" key="4">
    <source>
        <dbReference type="ARBA" id="ARBA00022840"/>
    </source>
</evidence>